<name>A0ABV2UQ82_9ACTN</name>
<sequence>MAEQPVAERGVLTAPTEIWGAAVRQAEVIGPLAAKDKVGLADADEAATPLRISRRQVYVLLGRWRAGEGVVSDLLPGRSSGGRGGGRLSGDAETIVLEVLRAWYLTRQRRSVAAVCKEITRQCRAHGLRAPSRGTVQRRIEQLDPVSSAAAREGGEAVRPLRSAGGVPPSVTGLLEQVQIDHTPMDVIVVDERHRLTIGRPYLTVAIDVASRCVVGLVVTLEAPSATSVGLCLAHMVTDKRPWLERLGVEAGWPMSGKPRELYVDNASEFKSEALRRGCDQHGIALRYRPPGQPHFGGIIERLIGTMMREVHELPGTTFSNITERGAYDSDGKAALTMGELQSWLSLAVACYHGQVHEGLGRTPSGVWAEQAAEAPRPVTVTNEAAFLVDFLPVVRRALSRSGFVIDHVQYYSDALKPWVARRERLGRFVLRRDPRDISRIWVLDPDGTAYVEVPYRTLSRPPISVWEQKAATARLREAGRAEVDENTLFAMVAQMREITDAATATTRKARRDTQRRRATTPRPHPTTARVNPPTPDPEQAEKHLAPPFKVIEQW</sequence>
<dbReference type="InterPro" id="IPR036397">
    <property type="entry name" value="RNaseH_sf"/>
</dbReference>
<feature type="region of interest" description="Disordered" evidence="1">
    <location>
        <begin position="501"/>
        <end position="555"/>
    </location>
</feature>
<dbReference type="PANTHER" id="PTHR35004:SF6">
    <property type="entry name" value="TRANSPOSASE"/>
    <property type="match status" value="1"/>
</dbReference>
<dbReference type="Pfam" id="PF09299">
    <property type="entry name" value="Mu-transpos_C"/>
    <property type="match status" value="1"/>
</dbReference>
<dbReference type="InterPro" id="IPR015378">
    <property type="entry name" value="Transposase-like_Mu_C"/>
</dbReference>
<feature type="domain" description="Integrase catalytic" evidence="2">
    <location>
        <begin position="164"/>
        <end position="372"/>
    </location>
</feature>
<organism evidence="3 4">
    <name type="scientific">Streptomyces sp. 900116325</name>
    <dbReference type="NCBI Taxonomy" id="3154295"/>
    <lineage>
        <taxon>Bacteria</taxon>
        <taxon>Bacillati</taxon>
        <taxon>Actinomycetota</taxon>
        <taxon>Actinomycetes</taxon>
        <taxon>Kitasatosporales</taxon>
        <taxon>Streptomycetaceae</taxon>
        <taxon>Streptomyces</taxon>
    </lineage>
</organism>
<dbReference type="Proteomes" id="UP001550044">
    <property type="component" value="Unassembled WGS sequence"/>
</dbReference>
<dbReference type="RefSeq" id="WP_356713342.1">
    <property type="nucleotide sequence ID" value="NZ_JBEXIP010000077.1"/>
</dbReference>
<accession>A0ABV2UQ82</accession>
<proteinExistence type="predicted"/>
<dbReference type="PANTHER" id="PTHR35004">
    <property type="entry name" value="TRANSPOSASE RV3428C-RELATED"/>
    <property type="match status" value="1"/>
</dbReference>
<keyword evidence="4" id="KW-1185">Reference proteome</keyword>
<evidence type="ECO:0000256" key="1">
    <source>
        <dbReference type="SAM" id="MobiDB-lite"/>
    </source>
</evidence>
<dbReference type="Gene3D" id="3.30.420.10">
    <property type="entry name" value="Ribonuclease H-like superfamily/Ribonuclease H"/>
    <property type="match status" value="1"/>
</dbReference>
<dbReference type="SUPFAM" id="SSF53098">
    <property type="entry name" value="Ribonuclease H-like"/>
    <property type="match status" value="1"/>
</dbReference>
<gene>
    <name evidence="3" type="ORF">ABZV61_40870</name>
</gene>
<evidence type="ECO:0000313" key="4">
    <source>
        <dbReference type="Proteomes" id="UP001550044"/>
    </source>
</evidence>
<protein>
    <submittedName>
        <fullName evidence="3">DDE-type integrase/transposase/recombinase</fullName>
    </submittedName>
</protein>
<dbReference type="Gene3D" id="1.10.10.60">
    <property type="entry name" value="Homeodomain-like"/>
    <property type="match status" value="1"/>
</dbReference>
<evidence type="ECO:0000259" key="2">
    <source>
        <dbReference type="PROSITE" id="PS50994"/>
    </source>
</evidence>
<dbReference type="PROSITE" id="PS50994">
    <property type="entry name" value="INTEGRASE"/>
    <property type="match status" value="1"/>
</dbReference>
<dbReference type="InterPro" id="IPR001584">
    <property type="entry name" value="Integrase_cat-core"/>
</dbReference>
<feature type="compositionally biased region" description="Basic residues" evidence="1">
    <location>
        <begin position="508"/>
        <end position="520"/>
    </location>
</feature>
<evidence type="ECO:0000313" key="3">
    <source>
        <dbReference type="EMBL" id="MET8438913.1"/>
    </source>
</evidence>
<reference evidence="3 4" key="1">
    <citation type="submission" date="2024-06" db="EMBL/GenBank/DDBJ databases">
        <title>The Natural Products Discovery Center: Release of the First 8490 Sequenced Strains for Exploring Actinobacteria Biosynthetic Diversity.</title>
        <authorList>
            <person name="Kalkreuter E."/>
            <person name="Kautsar S.A."/>
            <person name="Yang D."/>
            <person name="Bader C.D."/>
            <person name="Teijaro C.N."/>
            <person name="Fluegel L."/>
            <person name="Davis C.M."/>
            <person name="Simpson J.R."/>
            <person name="Lauterbach L."/>
            <person name="Steele A.D."/>
            <person name="Gui C."/>
            <person name="Meng S."/>
            <person name="Li G."/>
            <person name="Viehrig K."/>
            <person name="Ye F."/>
            <person name="Su P."/>
            <person name="Kiefer A.F."/>
            <person name="Nichols A."/>
            <person name="Cepeda A.J."/>
            <person name="Yan W."/>
            <person name="Fan B."/>
            <person name="Jiang Y."/>
            <person name="Adhikari A."/>
            <person name="Zheng C.-J."/>
            <person name="Schuster L."/>
            <person name="Cowan T.M."/>
            <person name="Smanski M.J."/>
            <person name="Chevrette M.G."/>
            <person name="De Carvalho L.P.S."/>
            <person name="Shen B."/>
        </authorList>
    </citation>
    <scope>NUCLEOTIDE SEQUENCE [LARGE SCALE GENOMIC DNA]</scope>
    <source>
        <strain evidence="3 4">NPDC005137</strain>
    </source>
</reference>
<dbReference type="EMBL" id="JBEXIP010000077">
    <property type="protein sequence ID" value="MET8438913.1"/>
    <property type="molecule type" value="Genomic_DNA"/>
</dbReference>
<dbReference type="Pfam" id="PF09039">
    <property type="entry name" value="HTH_Tnp_Mu_2"/>
    <property type="match status" value="1"/>
</dbReference>
<dbReference type="InterPro" id="IPR015126">
    <property type="entry name" value="Mu_I-gamma"/>
</dbReference>
<comment type="caution">
    <text evidence="3">The sequence shown here is derived from an EMBL/GenBank/DDBJ whole genome shotgun (WGS) entry which is preliminary data.</text>
</comment>
<dbReference type="InterPro" id="IPR012337">
    <property type="entry name" value="RNaseH-like_sf"/>
</dbReference>